<organism evidence="2 3">
    <name type="scientific">Rubricoccus marinus</name>
    <dbReference type="NCBI Taxonomy" id="716817"/>
    <lineage>
        <taxon>Bacteria</taxon>
        <taxon>Pseudomonadati</taxon>
        <taxon>Rhodothermota</taxon>
        <taxon>Rhodothermia</taxon>
        <taxon>Rhodothermales</taxon>
        <taxon>Rubricoccaceae</taxon>
        <taxon>Rubricoccus</taxon>
    </lineage>
</organism>
<dbReference type="Gene3D" id="3.40.960.10">
    <property type="entry name" value="VSR Endonuclease"/>
    <property type="match status" value="1"/>
</dbReference>
<dbReference type="RefSeq" id="WP_094546149.1">
    <property type="nucleotide sequence ID" value="NZ_MQWB01000001.1"/>
</dbReference>
<dbReference type="InterPro" id="IPR011335">
    <property type="entry name" value="Restrct_endonuc-II-like"/>
</dbReference>
<dbReference type="EMBL" id="MQWB01000001">
    <property type="protein sequence ID" value="OZC02175.1"/>
    <property type="molecule type" value="Genomic_DNA"/>
</dbReference>
<evidence type="ECO:0000259" key="1">
    <source>
        <dbReference type="Pfam" id="PF04480"/>
    </source>
</evidence>
<dbReference type="PANTHER" id="PTHR38590:SF1">
    <property type="entry name" value="BLL0828 PROTEIN"/>
    <property type="match status" value="1"/>
</dbReference>
<comment type="caution">
    <text evidence="2">The sequence shown here is derived from an EMBL/GenBank/DDBJ whole genome shotgun (WGS) entry which is preliminary data.</text>
</comment>
<accession>A0A259TWP0</accession>
<evidence type="ECO:0000313" key="3">
    <source>
        <dbReference type="Proteomes" id="UP000216446"/>
    </source>
</evidence>
<dbReference type="InParanoid" id="A0A259TWP0"/>
<dbReference type="PANTHER" id="PTHR38590">
    <property type="entry name" value="BLL0828 PROTEIN"/>
    <property type="match status" value="1"/>
</dbReference>
<protein>
    <recommendedName>
        <fullName evidence="1">DUF559 domain-containing protein</fullName>
    </recommendedName>
</protein>
<dbReference type="InterPro" id="IPR007569">
    <property type="entry name" value="DUF559"/>
</dbReference>
<sequence>MPRPRYDPSATPFARRLRRDATFPERLLWSRLRRRQLGVRVLRQRPVGRYVVDFLAPDVGLVVEVDGRSHDRRMAHDAARERYLVGQGLRVIRVTNDEVVAELDAVIERICSALGDAPEDSGKGETFGGSEES</sequence>
<gene>
    <name evidence="2" type="ORF">BSZ36_03735</name>
</gene>
<proteinExistence type="predicted"/>
<reference evidence="2 3" key="1">
    <citation type="submission" date="2016-11" db="EMBL/GenBank/DDBJ databases">
        <title>Study of marine rhodopsin-containing bacteria.</title>
        <authorList>
            <person name="Yoshizawa S."/>
            <person name="Kumagai Y."/>
            <person name="Kogure K."/>
        </authorList>
    </citation>
    <scope>NUCLEOTIDE SEQUENCE [LARGE SCALE GENOMIC DNA]</scope>
    <source>
        <strain evidence="2 3">SG-29</strain>
    </source>
</reference>
<dbReference type="AlphaFoldDB" id="A0A259TWP0"/>
<dbReference type="Pfam" id="PF04480">
    <property type="entry name" value="DUF559"/>
    <property type="match status" value="1"/>
</dbReference>
<dbReference type="InterPro" id="IPR047216">
    <property type="entry name" value="Endonuclease_DUF559_bact"/>
</dbReference>
<feature type="domain" description="DUF559" evidence="1">
    <location>
        <begin position="11"/>
        <end position="114"/>
    </location>
</feature>
<dbReference type="SUPFAM" id="SSF52980">
    <property type="entry name" value="Restriction endonuclease-like"/>
    <property type="match status" value="1"/>
</dbReference>
<keyword evidence="3" id="KW-1185">Reference proteome</keyword>
<dbReference type="Proteomes" id="UP000216446">
    <property type="component" value="Unassembled WGS sequence"/>
</dbReference>
<dbReference type="OrthoDB" id="9798754at2"/>
<evidence type="ECO:0000313" key="2">
    <source>
        <dbReference type="EMBL" id="OZC02175.1"/>
    </source>
</evidence>
<name>A0A259TWP0_9BACT</name>